<dbReference type="EMBL" id="ML976980">
    <property type="protein sequence ID" value="KAF1961595.1"/>
    <property type="molecule type" value="Genomic_DNA"/>
</dbReference>
<protein>
    <submittedName>
        <fullName evidence="2">Uncharacterized protein</fullName>
    </submittedName>
</protein>
<evidence type="ECO:0000313" key="3">
    <source>
        <dbReference type="Proteomes" id="UP000800035"/>
    </source>
</evidence>
<evidence type="ECO:0000256" key="1">
    <source>
        <dbReference type="SAM" id="MobiDB-lite"/>
    </source>
</evidence>
<evidence type="ECO:0000313" key="2">
    <source>
        <dbReference type="EMBL" id="KAF1961595.1"/>
    </source>
</evidence>
<sequence length="262" mass="28319">MANYVNQSTQTEISGLTRDAALLPAALFARPPRDTPTPPEDMMAVDKPQLSAEDTPTITKTNTNNLNESPTLLLRRKNRPKLEARISMPEVVRLDAETPRSPPPTEAVMSPLPLQNRLYAGHTPIIPRSMSPLADPEEDDDEIVGETAQTDDALSGPLTLPPQPGDGTEDTIPLSVLDATLERLRLQQEGEIPAAAPNHPGETVERESESVSRVSTHDSPSSRSRTSPTKLRRQSADADVLAVDGVLLKKPRINFGAPIGQA</sequence>
<feature type="compositionally biased region" description="Low complexity" evidence="1">
    <location>
        <begin position="211"/>
        <end position="229"/>
    </location>
</feature>
<gene>
    <name evidence="2" type="ORF">CC80DRAFT_531461</name>
</gene>
<dbReference type="Proteomes" id="UP000800035">
    <property type="component" value="Unassembled WGS sequence"/>
</dbReference>
<dbReference type="OrthoDB" id="3784117at2759"/>
<organism evidence="2 3">
    <name type="scientific">Byssothecium circinans</name>
    <dbReference type="NCBI Taxonomy" id="147558"/>
    <lineage>
        <taxon>Eukaryota</taxon>
        <taxon>Fungi</taxon>
        <taxon>Dikarya</taxon>
        <taxon>Ascomycota</taxon>
        <taxon>Pezizomycotina</taxon>
        <taxon>Dothideomycetes</taxon>
        <taxon>Pleosporomycetidae</taxon>
        <taxon>Pleosporales</taxon>
        <taxon>Massarineae</taxon>
        <taxon>Massarinaceae</taxon>
        <taxon>Byssothecium</taxon>
    </lineage>
</organism>
<reference evidence="2" key="1">
    <citation type="journal article" date="2020" name="Stud. Mycol.">
        <title>101 Dothideomycetes genomes: a test case for predicting lifestyles and emergence of pathogens.</title>
        <authorList>
            <person name="Haridas S."/>
            <person name="Albert R."/>
            <person name="Binder M."/>
            <person name="Bloem J."/>
            <person name="Labutti K."/>
            <person name="Salamov A."/>
            <person name="Andreopoulos B."/>
            <person name="Baker S."/>
            <person name="Barry K."/>
            <person name="Bills G."/>
            <person name="Bluhm B."/>
            <person name="Cannon C."/>
            <person name="Castanera R."/>
            <person name="Culley D."/>
            <person name="Daum C."/>
            <person name="Ezra D."/>
            <person name="Gonzalez J."/>
            <person name="Henrissat B."/>
            <person name="Kuo A."/>
            <person name="Liang C."/>
            <person name="Lipzen A."/>
            <person name="Lutzoni F."/>
            <person name="Magnuson J."/>
            <person name="Mondo S."/>
            <person name="Nolan M."/>
            <person name="Ohm R."/>
            <person name="Pangilinan J."/>
            <person name="Park H.-J."/>
            <person name="Ramirez L."/>
            <person name="Alfaro M."/>
            <person name="Sun H."/>
            <person name="Tritt A."/>
            <person name="Yoshinaga Y."/>
            <person name="Zwiers L.-H."/>
            <person name="Turgeon B."/>
            <person name="Goodwin S."/>
            <person name="Spatafora J."/>
            <person name="Crous P."/>
            <person name="Grigoriev I."/>
        </authorList>
    </citation>
    <scope>NUCLEOTIDE SEQUENCE</scope>
    <source>
        <strain evidence="2">CBS 675.92</strain>
    </source>
</reference>
<feature type="region of interest" description="Disordered" evidence="1">
    <location>
        <begin position="186"/>
        <end position="237"/>
    </location>
</feature>
<feature type="region of interest" description="Disordered" evidence="1">
    <location>
        <begin position="51"/>
        <end position="73"/>
    </location>
</feature>
<keyword evidence="3" id="KW-1185">Reference proteome</keyword>
<name>A0A6A5U9P8_9PLEO</name>
<dbReference type="AlphaFoldDB" id="A0A6A5U9P8"/>
<feature type="region of interest" description="Disordered" evidence="1">
    <location>
        <begin position="127"/>
        <end position="172"/>
    </location>
</feature>
<proteinExistence type="predicted"/>
<feature type="compositionally biased region" description="Acidic residues" evidence="1">
    <location>
        <begin position="135"/>
        <end position="144"/>
    </location>
</feature>
<feature type="compositionally biased region" description="Polar residues" evidence="1">
    <location>
        <begin position="52"/>
        <end position="70"/>
    </location>
</feature>
<accession>A0A6A5U9P8</accession>